<name>A0A6L9XWH8_9MICO</name>
<accession>A0A6L9XWH8</accession>
<sequence>MNNTTLPEVSRDERTVLRLTAEQLRQNAAPSASESSIAVLEPGGLGEPFRLVVGDAASVDEIVVGYEAAGSRFERSWVKARRAGASSYYRLVGDSSSAGYISA</sequence>
<evidence type="ECO:0000313" key="1">
    <source>
        <dbReference type="EMBL" id="NEN05723.1"/>
    </source>
</evidence>
<dbReference type="EMBL" id="JAAGWY010000001">
    <property type="protein sequence ID" value="NEN05723.1"/>
    <property type="molecule type" value="Genomic_DNA"/>
</dbReference>
<protein>
    <submittedName>
        <fullName evidence="1">Uncharacterized protein</fullName>
    </submittedName>
</protein>
<dbReference type="RefSeq" id="WP_163288899.1">
    <property type="nucleotide sequence ID" value="NZ_JAAGWY010000001.1"/>
</dbReference>
<proteinExistence type="predicted"/>
<evidence type="ECO:0000313" key="2">
    <source>
        <dbReference type="Proteomes" id="UP000474967"/>
    </source>
</evidence>
<dbReference type="Proteomes" id="UP000474967">
    <property type="component" value="Unassembled WGS sequence"/>
</dbReference>
<reference evidence="1 2" key="1">
    <citation type="journal article" date="2014" name="J. Microbiol.">
        <title>Diaminobutyricibacter tongyongensis gen. nov., sp. nov. and Homoserinibacter gongjuensis gen. nov., sp. nov. belong to the family Microbacteriaceae.</title>
        <authorList>
            <person name="Kim S.J."/>
            <person name="Ahn J.H."/>
            <person name="Weon H.Y."/>
            <person name="Hamada M."/>
            <person name="Suzuki K."/>
            <person name="Kwon S.W."/>
        </authorList>
    </citation>
    <scope>NUCLEOTIDE SEQUENCE [LARGE SCALE GENOMIC DNA]</scope>
    <source>
        <strain evidence="1 2">NBRC 108724</strain>
    </source>
</reference>
<gene>
    <name evidence="1" type="ORF">G3T36_07540</name>
</gene>
<keyword evidence="2" id="KW-1185">Reference proteome</keyword>
<dbReference type="AlphaFoldDB" id="A0A6L9XWH8"/>
<organism evidence="1 2">
    <name type="scientific">Leifsonia tongyongensis</name>
    <dbReference type="NCBI Taxonomy" id="1268043"/>
    <lineage>
        <taxon>Bacteria</taxon>
        <taxon>Bacillati</taxon>
        <taxon>Actinomycetota</taxon>
        <taxon>Actinomycetes</taxon>
        <taxon>Micrococcales</taxon>
        <taxon>Microbacteriaceae</taxon>
        <taxon>Leifsonia</taxon>
    </lineage>
</organism>
<comment type="caution">
    <text evidence="1">The sequence shown here is derived from an EMBL/GenBank/DDBJ whole genome shotgun (WGS) entry which is preliminary data.</text>
</comment>